<protein>
    <submittedName>
        <fullName evidence="4">Uncharacterized protein LOC107226374 isoform X1</fullName>
    </submittedName>
</protein>
<feature type="compositionally biased region" description="Low complexity" evidence="1">
    <location>
        <begin position="171"/>
        <end position="191"/>
    </location>
</feature>
<evidence type="ECO:0000313" key="4">
    <source>
        <dbReference type="RefSeq" id="XP_015522655.1"/>
    </source>
</evidence>
<proteinExistence type="predicted"/>
<accession>A0A6J0C8C7</accession>
<evidence type="ECO:0000256" key="1">
    <source>
        <dbReference type="SAM" id="MobiDB-lite"/>
    </source>
</evidence>
<dbReference type="Proteomes" id="UP000829291">
    <property type="component" value="Chromosome 7"/>
</dbReference>
<reference evidence="4" key="1">
    <citation type="submission" date="2025-08" db="UniProtKB">
        <authorList>
            <consortium name="RefSeq"/>
        </authorList>
    </citation>
    <scope>IDENTIFICATION</scope>
    <source>
        <tissue evidence="4">Thorax and Abdomen</tissue>
    </source>
</reference>
<dbReference type="RefSeq" id="XP_015522655.1">
    <property type="nucleotide sequence ID" value="XM_015667169.2"/>
</dbReference>
<feature type="transmembrane region" description="Helical" evidence="2">
    <location>
        <begin position="16"/>
        <end position="35"/>
    </location>
</feature>
<gene>
    <name evidence="4" type="primary">LOC107226374</name>
</gene>
<organism evidence="4">
    <name type="scientific">Neodiprion lecontei</name>
    <name type="common">Redheaded pine sawfly</name>
    <dbReference type="NCBI Taxonomy" id="441921"/>
    <lineage>
        <taxon>Eukaryota</taxon>
        <taxon>Metazoa</taxon>
        <taxon>Ecdysozoa</taxon>
        <taxon>Arthropoda</taxon>
        <taxon>Hexapoda</taxon>
        <taxon>Insecta</taxon>
        <taxon>Pterygota</taxon>
        <taxon>Neoptera</taxon>
        <taxon>Endopterygota</taxon>
        <taxon>Hymenoptera</taxon>
        <taxon>Tenthredinoidea</taxon>
        <taxon>Diprionidae</taxon>
        <taxon>Diprioninae</taxon>
        <taxon>Neodiprion</taxon>
    </lineage>
</organism>
<keyword evidence="2" id="KW-0812">Transmembrane</keyword>
<feature type="compositionally biased region" description="Polar residues" evidence="1">
    <location>
        <begin position="245"/>
        <end position="259"/>
    </location>
</feature>
<dbReference type="PROSITE" id="PS51257">
    <property type="entry name" value="PROKAR_LIPOPROTEIN"/>
    <property type="match status" value="1"/>
</dbReference>
<dbReference type="GeneID" id="107226374"/>
<sequence>MGFDGMRVGGGRCPPLLVGGLVLACFLLVCNWWTLSTENAELLRQIDDLILQLKTSEEDRNQCTMLRNSLEQRYKRCDEMVASLHVQIEQEKVLQKKQEDSEMMCKTELESQKQVDITQKATLDSLRVEKDALTKEVDEKKEDIKRLQSELEEARDQLSELKLTVNSPGNSKPSSPVSQVSPPRVVSPSKPNLGPVPEGAVKVSNPGQQGLLYHGIPILPRDPPGAVRQLPRLSVTMIKAPETPILSNETQNGGNQDAQNGIDAGNDRIDDQIDENIDGGEAADEDNLKNQGSKLDADQAGN</sequence>
<evidence type="ECO:0000256" key="2">
    <source>
        <dbReference type="SAM" id="Phobius"/>
    </source>
</evidence>
<dbReference type="OrthoDB" id="10072022at2759"/>
<dbReference type="InParanoid" id="A0A6J0C8C7"/>
<keyword evidence="3" id="KW-1185">Reference proteome</keyword>
<evidence type="ECO:0000313" key="3">
    <source>
        <dbReference type="Proteomes" id="UP000829291"/>
    </source>
</evidence>
<feature type="region of interest" description="Disordered" evidence="1">
    <location>
        <begin position="243"/>
        <end position="302"/>
    </location>
</feature>
<keyword evidence="2" id="KW-1133">Transmembrane helix</keyword>
<dbReference type="KEGG" id="nlo:107226374"/>
<feature type="region of interest" description="Disordered" evidence="1">
    <location>
        <begin position="163"/>
        <end position="205"/>
    </location>
</feature>
<dbReference type="AlphaFoldDB" id="A0A6J0C8C7"/>
<keyword evidence="2" id="KW-0472">Membrane</keyword>
<feature type="compositionally biased region" description="Acidic residues" evidence="1">
    <location>
        <begin position="272"/>
        <end position="285"/>
    </location>
</feature>
<name>A0A6J0C8C7_NEOLC</name>